<dbReference type="Proteomes" id="UP000747542">
    <property type="component" value="Unassembled WGS sequence"/>
</dbReference>
<keyword evidence="1" id="KW-0812">Transmembrane</keyword>
<dbReference type="SUPFAM" id="SSF103473">
    <property type="entry name" value="MFS general substrate transporter"/>
    <property type="match status" value="1"/>
</dbReference>
<dbReference type="AlphaFoldDB" id="A0A8J5MKX8"/>
<keyword evidence="1" id="KW-0472">Membrane</keyword>
<keyword evidence="1" id="KW-1133">Transmembrane helix</keyword>
<protein>
    <submittedName>
        <fullName evidence="2">Major facilitator superfamily domain-containing protein 9-like 1</fullName>
    </submittedName>
</protein>
<accession>A0A8J5MKX8</accession>
<evidence type="ECO:0000313" key="3">
    <source>
        <dbReference type="Proteomes" id="UP000747542"/>
    </source>
</evidence>
<organism evidence="2 3">
    <name type="scientific">Homarus americanus</name>
    <name type="common">American lobster</name>
    <dbReference type="NCBI Taxonomy" id="6706"/>
    <lineage>
        <taxon>Eukaryota</taxon>
        <taxon>Metazoa</taxon>
        <taxon>Ecdysozoa</taxon>
        <taxon>Arthropoda</taxon>
        <taxon>Crustacea</taxon>
        <taxon>Multicrustacea</taxon>
        <taxon>Malacostraca</taxon>
        <taxon>Eumalacostraca</taxon>
        <taxon>Eucarida</taxon>
        <taxon>Decapoda</taxon>
        <taxon>Pleocyemata</taxon>
        <taxon>Astacidea</taxon>
        <taxon>Nephropoidea</taxon>
        <taxon>Nephropidae</taxon>
        <taxon>Homarus</taxon>
    </lineage>
</organism>
<feature type="transmembrane region" description="Helical" evidence="1">
    <location>
        <begin position="20"/>
        <end position="42"/>
    </location>
</feature>
<gene>
    <name evidence="2" type="primary">Mfsd9-L1</name>
    <name evidence="2" type="ORF">Hamer_G015631</name>
</gene>
<feature type="transmembrane region" description="Helical" evidence="1">
    <location>
        <begin position="145"/>
        <end position="175"/>
    </location>
</feature>
<dbReference type="Pfam" id="PF07690">
    <property type="entry name" value="MFS_1"/>
    <property type="match status" value="1"/>
</dbReference>
<dbReference type="EMBL" id="JAHLQT010043233">
    <property type="protein sequence ID" value="KAG7155030.1"/>
    <property type="molecule type" value="Genomic_DNA"/>
</dbReference>
<dbReference type="GO" id="GO:0022857">
    <property type="term" value="F:transmembrane transporter activity"/>
    <property type="evidence" value="ECO:0007669"/>
    <property type="project" value="InterPro"/>
</dbReference>
<sequence length="259" mass="28003">MGFIVGPMLGGHIAELKDGFSVVCNLGALFFLLDFVLCWMIIPDTLQMQPQSAKTKLESGNRSQLYAFMKDINWQTFWDVFLIRFFLSFSTLVYRSNFSLLVVQNFGASPKVIGYLISFQGIISAMAGFFMGPVSKFYRNSQRELYYGSLLLTLSLLGLTVAPSLTLLMVCLVPLCVSSAVIRVSGTAVTISRCEPSKIGSVTGFGQSITSVARMVTPLIAGISQEISVYGPGMMGTVSAGIGAALSGYIACKKALKED</sequence>
<comment type="caution">
    <text evidence="2">The sequence shown here is derived from an EMBL/GenBank/DDBJ whole genome shotgun (WGS) entry which is preliminary data.</text>
</comment>
<name>A0A8J5MKX8_HOMAM</name>
<dbReference type="InterPro" id="IPR011701">
    <property type="entry name" value="MFS"/>
</dbReference>
<reference evidence="2" key="1">
    <citation type="journal article" date="2021" name="Sci. Adv.">
        <title>The American lobster genome reveals insights on longevity, neural, and immune adaptations.</title>
        <authorList>
            <person name="Polinski J.M."/>
            <person name="Zimin A.V."/>
            <person name="Clark K.F."/>
            <person name="Kohn A.B."/>
            <person name="Sadowski N."/>
            <person name="Timp W."/>
            <person name="Ptitsyn A."/>
            <person name="Khanna P."/>
            <person name="Romanova D.Y."/>
            <person name="Williams P."/>
            <person name="Greenwood S.J."/>
            <person name="Moroz L.L."/>
            <person name="Walt D.R."/>
            <person name="Bodnar A.G."/>
        </authorList>
    </citation>
    <scope>NUCLEOTIDE SEQUENCE</scope>
    <source>
        <strain evidence="2">GMGI-L3</strain>
    </source>
</reference>
<dbReference type="Gene3D" id="1.20.1250.20">
    <property type="entry name" value="MFS general substrate transporter like domains"/>
    <property type="match status" value="1"/>
</dbReference>
<feature type="transmembrane region" description="Helical" evidence="1">
    <location>
        <begin position="112"/>
        <end position="133"/>
    </location>
</feature>
<feature type="transmembrane region" description="Helical" evidence="1">
    <location>
        <begin position="72"/>
        <end position="92"/>
    </location>
</feature>
<dbReference type="PANTHER" id="PTHR24002">
    <property type="entry name" value="SOLUTE CARRIER FAMILY 22 MEMBER 18"/>
    <property type="match status" value="1"/>
</dbReference>
<proteinExistence type="predicted"/>
<dbReference type="PANTHER" id="PTHR24002:SF3">
    <property type="entry name" value="SOLUTE CARRIER FAMILY 22 MEMBER 18"/>
    <property type="match status" value="1"/>
</dbReference>
<evidence type="ECO:0000313" key="2">
    <source>
        <dbReference type="EMBL" id="KAG7155030.1"/>
    </source>
</evidence>
<evidence type="ECO:0000256" key="1">
    <source>
        <dbReference type="SAM" id="Phobius"/>
    </source>
</evidence>
<dbReference type="GO" id="GO:0005635">
    <property type="term" value="C:nuclear envelope"/>
    <property type="evidence" value="ECO:0007669"/>
    <property type="project" value="TreeGrafter"/>
</dbReference>
<dbReference type="InterPro" id="IPR036259">
    <property type="entry name" value="MFS_trans_sf"/>
</dbReference>
<keyword evidence="3" id="KW-1185">Reference proteome</keyword>